<dbReference type="PANTHER" id="PTHR33392:SF6">
    <property type="entry name" value="POLYISOPRENYL-TEICHOIC ACID--PEPTIDOGLYCAN TEICHOIC ACID TRANSFERASE TAGU"/>
    <property type="match status" value="1"/>
</dbReference>
<dbReference type="PANTHER" id="PTHR33392">
    <property type="entry name" value="POLYISOPRENYL-TEICHOIC ACID--PEPTIDOGLYCAN TEICHOIC ACID TRANSFERASE TAGU"/>
    <property type="match status" value="1"/>
</dbReference>
<keyword evidence="3" id="KW-0472">Membrane</keyword>
<dbReference type="EMBL" id="QEOP01000001">
    <property type="protein sequence ID" value="PVZ95573.1"/>
    <property type="molecule type" value="Genomic_DNA"/>
</dbReference>
<proteinExistence type="inferred from homology"/>
<keyword evidence="3" id="KW-0812">Transmembrane</keyword>
<dbReference type="Gene3D" id="3.40.630.190">
    <property type="entry name" value="LCP protein"/>
    <property type="match status" value="1"/>
</dbReference>
<organism evidence="5 6">
    <name type="scientific">Amnibacterium flavum</name>
    <dbReference type="NCBI Taxonomy" id="2173173"/>
    <lineage>
        <taxon>Bacteria</taxon>
        <taxon>Bacillati</taxon>
        <taxon>Actinomycetota</taxon>
        <taxon>Actinomycetes</taxon>
        <taxon>Micrococcales</taxon>
        <taxon>Microbacteriaceae</taxon>
        <taxon>Amnibacterium</taxon>
    </lineage>
</organism>
<evidence type="ECO:0000256" key="1">
    <source>
        <dbReference type="ARBA" id="ARBA00006068"/>
    </source>
</evidence>
<evidence type="ECO:0000256" key="2">
    <source>
        <dbReference type="SAM" id="MobiDB-lite"/>
    </source>
</evidence>
<evidence type="ECO:0000313" key="5">
    <source>
        <dbReference type="EMBL" id="PVZ95573.1"/>
    </source>
</evidence>
<dbReference type="InterPro" id="IPR004474">
    <property type="entry name" value="LytR_CpsA_psr"/>
</dbReference>
<reference evidence="5 6" key="1">
    <citation type="submission" date="2018-05" db="EMBL/GenBank/DDBJ databases">
        <title>Amnibacterium sp. M8JJ-5, whole genome shotgun sequence.</title>
        <authorList>
            <person name="Tuo L."/>
        </authorList>
    </citation>
    <scope>NUCLEOTIDE SEQUENCE [LARGE SCALE GENOMIC DNA]</scope>
    <source>
        <strain evidence="5 6">M8JJ-5</strain>
    </source>
</reference>
<dbReference type="NCBIfam" id="TIGR00350">
    <property type="entry name" value="lytR_cpsA_psr"/>
    <property type="match status" value="1"/>
</dbReference>
<protein>
    <recommendedName>
        <fullName evidence="4">Cell envelope-related transcriptional attenuator domain-containing protein</fullName>
    </recommendedName>
</protein>
<dbReference type="InterPro" id="IPR050922">
    <property type="entry name" value="LytR/CpsA/Psr_CW_biosynth"/>
</dbReference>
<sequence>MSEPTRRSARTAAVPTVARHGRLKRSSVTLAILKIIGLVTAVAVASVASITGIVVWDLSRQVKTVSLGDPDAPAAPIPEIGAIQGGVNMLLVGSDSRANSVYSYGEDPESELNDVNILLHISQDHTSAVAVSFPRDTFVPIPECDDGDGGTNGPASAQKINTALMYGGGGAKAGLACAVKTVENLTGLTIPFAAIITFDGVIEMSNAVGGVSVCVAEPIEDENTELYLDAGTHNLQGVDALKFLRTRYGVGDGSDVTRISSQQNFLSSLIRQVKSSDTLGDVGKLYGLAGAAVRNMVFSDSLRNIDTLVQIARALQPIDLDKIAFVQYPTYETDGGLEPNYDSAEVLFAAITSDQAVQVQAPPEGERTGTVADPNAPAPDPNAAPAPESTDPAAPPATEVPVTVLPSDVLGQSAAESRCTVGRTLEDQ</sequence>
<dbReference type="RefSeq" id="WP_116755308.1">
    <property type="nucleotide sequence ID" value="NZ_JBHUEX010000001.1"/>
</dbReference>
<comment type="caution">
    <text evidence="5">The sequence shown here is derived from an EMBL/GenBank/DDBJ whole genome shotgun (WGS) entry which is preliminary data.</text>
</comment>
<evidence type="ECO:0000259" key="4">
    <source>
        <dbReference type="Pfam" id="PF03816"/>
    </source>
</evidence>
<evidence type="ECO:0000313" key="6">
    <source>
        <dbReference type="Proteomes" id="UP000244893"/>
    </source>
</evidence>
<comment type="similarity">
    <text evidence="1">Belongs to the LytR/CpsA/Psr (LCP) family.</text>
</comment>
<feature type="compositionally biased region" description="Low complexity" evidence="2">
    <location>
        <begin position="385"/>
        <end position="406"/>
    </location>
</feature>
<accession>A0A2V1HSK8</accession>
<dbReference type="OrthoDB" id="9782542at2"/>
<dbReference type="Pfam" id="PF03816">
    <property type="entry name" value="LytR_cpsA_psr"/>
    <property type="match status" value="1"/>
</dbReference>
<keyword evidence="6" id="KW-1185">Reference proteome</keyword>
<dbReference type="AlphaFoldDB" id="A0A2V1HSK8"/>
<feature type="transmembrane region" description="Helical" evidence="3">
    <location>
        <begin position="31"/>
        <end position="56"/>
    </location>
</feature>
<dbReference type="Proteomes" id="UP000244893">
    <property type="component" value="Unassembled WGS sequence"/>
</dbReference>
<gene>
    <name evidence="5" type="ORF">DDQ50_03480</name>
</gene>
<name>A0A2V1HSK8_9MICO</name>
<evidence type="ECO:0000256" key="3">
    <source>
        <dbReference type="SAM" id="Phobius"/>
    </source>
</evidence>
<keyword evidence="3" id="KW-1133">Transmembrane helix</keyword>
<feature type="domain" description="Cell envelope-related transcriptional attenuator" evidence="4">
    <location>
        <begin position="113"/>
        <end position="274"/>
    </location>
</feature>
<feature type="region of interest" description="Disordered" evidence="2">
    <location>
        <begin position="357"/>
        <end position="428"/>
    </location>
</feature>